<evidence type="ECO:0000256" key="2">
    <source>
        <dbReference type="ARBA" id="ARBA00022670"/>
    </source>
</evidence>
<evidence type="ECO:0000256" key="4">
    <source>
        <dbReference type="ARBA" id="ARBA00022729"/>
    </source>
</evidence>
<evidence type="ECO:0000256" key="9">
    <source>
        <dbReference type="SAM" id="SignalP"/>
    </source>
</evidence>
<evidence type="ECO:0000256" key="7">
    <source>
        <dbReference type="ARBA" id="ARBA00023049"/>
    </source>
</evidence>
<evidence type="ECO:0000313" key="13">
    <source>
        <dbReference type="EMBL" id="MCQ8180174.1"/>
    </source>
</evidence>
<dbReference type="InterPro" id="IPR013856">
    <property type="entry name" value="Peptidase_M4_domain"/>
</dbReference>
<evidence type="ECO:0000256" key="3">
    <source>
        <dbReference type="ARBA" id="ARBA00022723"/>
    </source>
</evidence>
<accession>A0ABT1UD70</accession>
<dbReference type="CDD" id="cd09597">
    <property type="entry name" value="M4_TLP"/>
    <property type="match status" value="1"/>
</dbReference>
<comment type="caution">
    <text evidence="13">The sequence shown here is derived from an EMBL/GenBank/DDBJ whole genome shotgun (WGS) entry which is preliminary data.</text>
</comment>
<keyword evidence="7" id="KW-0482">Metalloprotease</keyword>
<dbReference type="InterPro" id="IPR013783">
    <property type="entry name" value="Ig-like_fold"/>
</dbReference>
<dbReference type="Gene3D" id="2.60.120.260">
    <property type="entry name" value="Galactose-binding domain-like"/>
    <property type="match status" value="1"/>
</dbReference>
<feature type="chain" id="PRO_5046429188" evidence="9">
    <location>
        <begin position="25"/>
        <end position="1115"/>
    </location>
</feature>
<feature type="domain" description="FTP" evidence="12">
    <location>
        <begin position="52"/>
        <end position="91"/>
    </location>
</feature>
<feature type="domain" description="Peptidase M4 C-terminal" evidence="11">
    <location>
        <begin position="379"/>
        <end position="556"/>
    </location>
</feature>
<dbReference type="EMBL" id="JANIBM010000003">
    <property type="protein sequence ID" value="MCQ8180174.1"/>
    <property type="molecule type" value="Genomic_DNA"/>
</dbReference>
<dbReference type="Pfam" id="PF07504">
    <property type="entry name" value="FTP"/>
    <property type="match status" value="1"/>
</dbReference>
<keyword evidence="8" id="KW-0865">Zymogen</keyword>
<dbReference type="InterPro" id="IPR050728">
    <property type="entry name" value="Zinc_Metalloprotease_M4"/>
</dbReference>
<organism evidence="13 14">
    <name type="scientific">Methylomonas aurea</name>
    <dbReference type="NCBI Taxonomy" id="2952224"/>
    <lineage>
        <taxon>Bacteria</taxon>
        <taxon>Pseudomonadati</taxon>
        <taxon>Pseudomonadota</taxon>
        <taxon>Gammaproteobacteria</taxon>
        <taxon>Methylococcales</taxon>
        <taxon>Methylococcaceae</taxon>
        <taxon>Methylomonas</taxon>
    </lineage>
</organism>
<dbReference type="InterPro" id="IPR023612">
    <property type="entry name" value="Peptidase_M4"/>
</dbReference>
<dbReference type="PANTHER" id="PTHR33794">
    <property type="entry name" value="BACILLOLYSIN"/>
    <property type="match status" value="1"/>
</dbReference>
<dbReference type="InterPro" id="IPR001570">
    <property type="entry name" value="Peptidase_M4_C_domain"/>
</dbReference>
<dbReference type="PANTHER" id="PTHR33794:SF1">
    <property type="entry name" value="BACILLOLYSIN"/>
    <property type="match status" value="1"/>
</dbReference>
<reference evidence="13 14" key="1">
    <citation type="submission" date="2022-07" db="EMBL/GenBank/DDBJ databases">
        <title>Methylomonas rivi sp. nov., Methylomonas rosea sp. nov., Methylomonas aureus sp. nov. and Methylomonas subterranea sp. nov., four novel methanotrophs isolated from a freshwater creek and the deep terrestrial subsurface.</title>
        <authorList>
            <person name="Abin C."/>
            <person name="Sankaranarayanan K."/>
            <person name="Garner C."/>
            <person name="Sindelar R."/>
            <person name="Kotary K."/>
            <person name="Garner R."/>
            <person name="Barclay S."/>
            <person name="Lawson P."/>
            <person name="Krumholz L."/>
        </authorList>
    </citation>
    <scope>NUCLEOTIDE SEQUENCE [LARGE SCALE GENOMIC DNA]</scope>
    <source>
        <strain evidence="13 14">SURF-1</strain>
    </source>
</reference>
<evidence type="ECO:0000259" key="12">
    <source>
        <dbReference type="Pfam" id="PF07504"/>
    </source>
</evidence>
<keyword evidence="14" id="KW-1185">Reference proteome</keyword>
<keyword evidence="2" id="KW-0645">Protease</keyword>
<proteinExistence type="inferred from homology"/>
<gene>
    <name evidence="13" type="ORF">NP603_03540</name>
</gene>
<evidence type="ECO:0000256" key="8">
    <source>
        <dbReference type="ARBA" id="ARBA00023145"/>
    </source>
</evidence>
<evidence type="ECO:0000313" key="14">
    <source>
        <dbReference type="Proteomes" id="UP001524569"/>
    </source>
</evidence>
<dbReference type="SUPFAM" id="SSF89260">
    <property type="entry name" value="Collagen-binding domain"/>
    <property type="match status" value="1"/>
</dbReference>
<dbReference type="Pfam" id="PF17957">
    <property type="entry name" value="Big_7"/>
    <property type="match status" value="3"/>
</dbReference>
<keyword evidence="4 9" id="KW-0732">Signal</keyword>
<dbReference type="PRINTS" id="PR00730">
    <property type="entry name" value="THERMOLYSIN"/>
</dbReference>
<dbReference type="RefSeq" id="WP_256609552.1">
    <property type="nucleotide sequence ID" value="NZ_JANIBM010000003.1"/>
</dbReference>
<evidence type="ECO:0000256" key="6">
    <source>
        <dbReference type="ARBA" id="ARBA00022833"/>
    </source>
</evidence>
<evidence type="ECO:0000259" key="10">
    <source>
        <dbReference type="Pfam" id="PF01447"/>
    </source>
</evidence>
<dbReference type="Gene3D" id="3.10.170.10">
    <property type="match status" value="1"/>
</dbReference>
<dbReference type="Gene3D" id="3.10.450.490">
    <property type="match status" value="1"/>
</dbReference>
<keyword evidence="3" id="KW-0479">Metal-binding</keyword>
<protein>
    <submittedName>
        <fullName evidence="13">M4 family metallopeptidase</fullName>
    </submittedName>
</protein>
<comment type="similarity">
    <text evidence="1">Belongs to the peptidase M4 family.</text>
</comment>
<dbReference type="SUPFAM" id="SSF55486">
    <property type="entry name" value="Metalloproteases ('zincins'), catalytic domain"/>
    <property type="match status" value="1"/>
</dbReference>
<dbReference type="Proteomes" id="UP001524569">
    <property type="component" value="Unassembled WGS sequence"/>
</dbReference>
<dbReference type="Gene3D" id="2.60.120.380">
    <property type="match status" value="1"/>
</dbReference>
<sequence>MKYSQTTVGLVTSLLAAASASAAASDTAQIAIKSQQNLSRMQGALGIDENHSFQLRSLNQDKLGQTHVRLQQFYNGIRVWGGEVITHTAANQQERAPTSTLRQDIRLDTSPKLSSSDALAVVRKDIAPRTGFAIGPLTELVVYPETVRRVLPRKTLVAESKLNAEDFTSEVKGYQLAYYVHTELESPGDTRHTDYLINAHTGAIIEKWDSLQTANAVGTGKSQYSGTVALNTNSLASGFELRDLTRPASGGNLVYNLDHATSGTGAIYTDSDNAWGDGVNFKEDPEPTTSANGQTAAVDAAYGLQITWDMYKNVFGRNGIDGLGSASYARVHYDFAYDNAFYSDSCRCVTYGDGTKLQSLTSLDVAAHEFAHGVCSTTAGLIYNKESGGLNEANSDIIGAMAEFYARGANGQGNLIPDTGGTWTQGEQITTPAYPLKMRFLYKPSKDGHSADAWSPTLQNLDVHYSSGPMNRAFYFLSQGATTSGDTSSSYLPQGMKGIGNDKAAKIWFRALTTYMTPSTDYLGARIANIQAVRDLFPASGPEEVAVWNAFAAINVGNAWSGPDSPPAVTVSESGTKGTLTFSATASDDNGVVKLEFLLDGSLVGSKTAPPYTMTYDSLMQDDGSHTLVAKATDTTGQYSTASMAFTIANGQLIRNGSFEKGYGVGWSNTTGMQIGAILNQTPYDGTKMAKFCGTGSQMSVSLFQTVTIPANAASAFLSFALHIETKETSGTARDTLNVQIRNPAGTILKNLATYSNLQAVPGYQLYSLDLSAYKGQTVQVYFVGAEDAALATGFILDKVNLLVGEGGGSVDREAPVVAASESGSSGTITLSATATDNVGVSKVEFYVDGLLKGSDESSPYSVALDSRVLAKGSHTLLAKAYDAAGNVGSSTPVAFSIDNTTADSEPPLISVSASGSSGAISFSAVASDNVGVSKVEFLVDGTLKGTDTAAPYGMTLDSLTLGDGNHVLLGKAYDIAGNIGASSSVAFTINNGGPIATAYTEVENNGSTRLANKVGDSVTKITGFIGNANDQDYFKINVAAGRTLTVNMTGPARDYDLYLLSSAGKTLRTSANVGPSEAVAYKNASATTASYFIKVVAFGGAYAVTEPYNLAINR</sequence>
<feature type="domain" description="Peptidase M4" evidence="10">
    <location>
        <begin position="218"/>
        <end position="375"/>
    </location>
</feature>
<evidence type="ECO:0000259" key="11">
    <source>
        <dbReference type="Pfam" id="PF02868"/>
    </source>
</evidence>
<dbReference type="Pfam" id="PF01447">
    <property type="entry name" value="Peptidase_M4"/>
    <property type="match status" value="1"/>
</dbReference>
<feature type="signal peptide" evidence="9">
    <location>
        <begin position="1"/>
        <end position="24"/>
    </location>
</feature>
<dbReference type="Gene3D" id="1.10.390.10">
    <property type="entry name" value="Neutral Protease Domain 2"/>
    <property type="match status" value="1"/>
</dbReference>
<dbReference type="Pfam" id="PF02868">
    <property type="entry name" value="Peptidase_M4_C"/>
    <property type="match status" value="1"/>
</dbReference>
<keyword evidence="5" id="KW-0378">Hydrolase</keyword>
<dbReference type="InterPro" id="IPR011096">
    <property type="entry name" value="FTP_domain"/>
</dbReference>
<evidence type="ECO:0000256" key="5">
    <source>
        <dbReference type="ARBA" id="ARBA00022801"/>
    </source>
</evidence>
<evidence type="ECO:0000256" key="1">
    <source>
        <dbReference type="ARBA" id="ARBA00009388"/>
    </source>
</evidence>
<keyword evidence="6" id="KW-0862">Zinc</keyword>
<name>A0ABT1UD70_9GAMM</name>
<dbReference type="Gene3D" id="2.60.40.10">
    <property type="entry name" value="Immunoglobulins"/>
    <property type="match status" value="3"/>
</dbReference>
<dbReference type="InterPro" id="IPR027268">
    <property type="entry name" value="Peptidase_M4/M1_CTD_sf"/>
</dbReference>